<proteinExistence type="predicted"/>
<gene>
    <name evidence="2" type="ORF">HPP92_019646</name>
</gene>
<dbReference type="OrthoDB" id="1640476at2759"/>
<keyword evidence="3" id="KW-1185">Reference proteome</keyword>
<dbReference type="AlphaFoldDB" id="A0A835Q635"/>
<comment type="caution">
    <text evidence="2">The sequence shown here is derived from an EMBL/GenBank/DDBJ whole genome shotgun (WGS) entry which is preliminary data.</text>
</comment>
<evidence type="ECO:0000256" key="1">
    <source>
        <dbReference type="SAM" id="MobiDB-lite"/>
    </source>
</evidence>
<feature type="compositionally biased region" description="Basic and acidic residues" evidence="1">
    <location>
        <begin position="86"/>
        <end position="95"/>
    </location>
</feature>
<organism evidence="2 3">
    <name type="scientific">Vanilla planifolia</name>
    <name type="common">Vanilla</name>
    <dbReference type="NCBI Taxonomy" id="51239"/>
    <lineage>
        <taxon>Eukaryota</taxon>
        <taxon>Viridiplantae</taxon>
        <taxon>Streptophyta</taxon>
        <taxon>Embryophyta</taxon>
        <taxon>Tracheophyta</taxon>
        <taxon>Spermatophyta</taxon>
        <taxon>Magnoliopsida</taxon>
        <taxon>Liliopsida</taxon>
        <taxon>Asparagales</taxon>
        <taxon>Orchidaceae</taxon>
        <taxon>Vanilloideae</taxon>
        <taxon>Vanilleae</taxon>
        <taxon>Vanilla</taxon>
    </lineage>
</organism>
<evidence type="ECO:0000313" key="2">
    <source>
        <dbReference type="EMBL" id="KAG0463577.1"/>
    </source>
</evidence>
<sequence length="103" mass="11557">MQKSCFTRHLAIASGEFDTYLQQRLYNPVNYVCENSTACGCKERFRSARFCNSDCSENSLGTRFWQSPPYSSKNFRPATVTAGEDTQGHQEEAEVSKIVGTAN</sequence>
<protein>
    <submittedName>
        <fullName evidence="2">Uncharacterized protein</fullName>
    </submittedName>
</protein>
<dbReference type="EMBL" id="JADCNL010000010">
    <property type="protein sequence ID" value="KAG0463577.1"/>
    <property type="molecule type" value="Genomic_DNA"/>
</dbReference>
<dbReference type="Proteomes" id="UP000636800">
    <property type="component" value="Chromosome 10"/>
</dbReference>
<feature type="region of interest" description="Disordered" evidence="1">
    <location>
        <begin position="75"/>
        <end position="103"/>
    </location>
</feature>
<name>A0A835Q635_VANPL</name>
<reference evidence="2 3" key="1">
    <citation type="journal article" date="2020" name="Nat. Food">
        <title>A phased Vanilla planifolia genome enables genetic improvement of flavour and production.</title>
        <authorList>
            <person name="Hasing T."/>
            <person name="Tang H."/>
            <person name="Brym M."/>
            <person name="Khazi F."/>
            <person name="Huang T."/>
            <person name="Chambers A.H."/>
        </authorList>
    </citation>
    <scope>NUCLEOTIDE SEQUENCE [LARGE SCALE GENOMIC DNA]</scope>
    <source>
        <tissue evidence="2">Leaf</tissue>
    </source>
</reference>
<evidence type="ECO:0000313" key="3">
    <source>
        <dbReference type="Proteomes" id="UP000636800"/>
    </source>
</evidence>
<accession>A0A835Q635</accession>